<dbReference type="NCBIfam" id="TIGR02946">
    <property type="entry name" value="acyl_WS_DGAT"/>
    <property type="match status" value="1"/>
</dbReference>
<dbReference type="EMBL" id="SPVF01000100">
    <property type="protein sequence ID" value="TFW23014.1"/>
    <property type="molecule type" value="Genomic_DNA"/>
</dbReference>
<evidence type="ECO:0000256" key="4">
    <source>
        <dbReference type="ARBA" id="ARBA00013244"/>
    </source>
</evidence>
<reference evidence="14 15" key="1">
    <citation type="submission" date="2019-03" db="EMBL/GenBank/DDBJ databases">
        <title>Draft Genome Sequence of Massilia arenosa sp. nov., a Novel Massilia Species Isolated from a Sandy-loam Maize Soil.</title>
        <authorList>
            <person name="Raths R."/>
            <person name="Peta V."/>
            <person name="Bucking H."/>
        </authorList>
    </citation>
    <scope>NUCLEOTIDE SEQUENCE [LARGE SCALE GENOMIC DNA]</scope>
    <source>
        <strain evidence="14 15">MC02</strain>
    </source>
</reference>
<accession>A0A4Y9SJY2</accession>
<dbReference type="GO" id="GO:0006071">
    <property type="term" value="P:glycerol metabolic process"/>
    <property type="evidence" value="ECO:0007669"/>
    <property type="project" value="UniProtKB-KW"/>
</dbReference>
<evidence type="ECO:0000256" key="1">
    <source>
        <dbReference type="ARBA" id="ARBA00004771"/>
    </source>
</evidence>
<dbReference type="AlphaFoldDB" id="A0A4Y9SJY2"/>
<dbReference type="GO" id="GO:0019432">
    <property type="term" value="P:triglyceride biosynthetic process"/>
    <property type="evidence" value="ECO:0007669"/>
    <property type="project" value="UniProtKB-UniPathway"/>
</dbReference>
<gene>
    <name evidence="14" type="ORF">E4L96_07250</name>
</gene>
<evidence type="ECO:0000256" key="10">
    <source>
        <dbReference type="ARBA" id="ARBA00048109"/>
    </source>
</evidence>
<dbReference type="SUPFAM" id="SSF52777">
    <property type="entry name" value="CoA-dependent acyltransferases"/>
    <property type="match status" value="1"/>
</dbReference>
<feature type="domain" description="O-acyltransferase WSD1-like N-terminal" evidence="12">
    <location>
        <begin position="4"/>
        <end position="266"/>
    </location>
</feature>
<organism evidence="14 15">
    <name type="scientific">Zemynaea arenosa</name>
    <dbReference type="NCBI Taxonomy" id="2561931"/>
    <lineage>
        <taxon>Bacteria</taxon>
        <taxon>Pseudomonadati</taxon>
        <taxon>Pseudomonadota</taxon>
        <taxon>Betaproteobacteria</taxon>
        <taxon>Burkholderiales</taxon>
        <taxon>Oxalobacteraceae</taxon>
        <taxon>Telluria group</taxon>
        <taxon>Zemynaea</taxon>
    </lineage>
</organism>
<keyword evidence="6 14" id="KW-0808">Transferase</keyword>
<dbReference type="EC" id="2.3.1.20" evidence="4"/>
<dbReference type="PANTHER" id="PTHR31650:SF1">
    <property type="entry name" value="WAX ESTER SYNTHASE_DIACYLGLYCEROL ACYLTRANSFERASE 4-RELATED"/>
    <property type="match status" value="1"/>
</dbReference>
<dbReference type="InterPro" id="IPR009721">
    <property type="entry name" value="O-acyltransferase_WSD1_C"/>
</dbReference>
<evidence type="ECO:0000256" key="9">
    <source>
        <dbReference type="ARBA" id="ARBA00023315"/>
    </source>
</evidence>
<name>A0A4Y9SJY2_9BURK</name>
<feature type="region of interest" description="Disordered" evidence="11">
    <location>
        <begin position="593"/>
        <end position="658"/>
    </location>
</feature>
<dbReference type="GO" id="GO:0005886">
    <property type="term" value="C:plasma membrane"/>
    <property type="evidence" value="ECO:0007669"/>
    <property type="project" value="TreeGrafter"/>
</dbReference>
<evidence type="ECO:0000256" key="2">
    <source>
        <dbReference type="ARBA" id="ARBA00005189"/>
    </source>
</evidence>
<dbReference type="InterPro" id="IPR014292">
    <property type="entry name" value="Acyl_transf_WS/DGAT"/>
</dbReference>
<comment type="caution">
    <text evidence="14">The sequence shown here is derived from an EMBL/GenBank/DDBJ whole genome shotgun (WGS) entry which is preliminary data.</text>
</comment>
<evidence type="ECO:0000259" key="13">
    <source>
        <dbReference type="Pfam" id="PF06974"/>
    </source>
</evidence>
<keyword evidence="8" id="KW-0443">Lipid metabolism</keyword>
<dbReference type="UniPathway" id="UPA00282"/>
<feature type="compositionally biased region" description="Low complexity" evidence="11">
    <location>
        <begin position="515"/>
        <end position="527"/>
    </location>
</feature>
<sequence>MDFLNGLDSAFLHFESPAMPLHVGALHLLELPEERRAGYFDALKLHLAGRVRGLPAFGRKLAAMPFGVANPVWVEDASLDVSNHLRRARVAAPGGMRELEQLVAELHAQPLDRGRALWELHLIEGLAEGGLAVYLKVHHAALDGQGAAAVAEMLMDATPDAAASAASQAAGSGHATGSAHGADGAAPSAATLLTAAVRHSISQTFDLARRVPESLRAAASMRHARPSLAPRTPLNATITPERDFATLRLPLDEMSRAGKAFGGSTNVALLGVVSGAMRRYLNGLGKLPDSSLVAGVAVNLRERGDGRVNNQAGMWFVPLATDEVDIAERMRIIADNAQQMRDGVARARPLLLTDFPSFGVPWVMGGMSAMLNHARLADTLPPMANLVVSNVTGPMGALYLAGAKVTSVYPISVVAHGLALNVTAFSYGDALDIGVTAAKSALPDLQRFMDCLRESHVELLAVARTQPREATKPPGTIHASHGEGAEHAAASQDGRSQGAEVHARSAARPRGMGGPANAHANDGNGHARPGSTAHVNLSGAAHAIDGALEAADGLLSTAAAAVRSAVNGVSNLVAGAAHAAAGEAEKAVEAVEEAVHEEMSPRKPRHRTAAAGAVSAHTASRLRSRRAVTTAGVDASPEASTPATHTSRVGRTRASGEA</sequence>
<dbReference type="OrthoDB" id="9810950at2"/>
<dbReference type="Pfam" id="PF03007">
    <property type="entry name" value="WS_DGAT_cat"/>
    <property type="match status" value="1"/>
</dbReference>
<dbReference type="GO" id="GO:0051701">
    <property type="term" value="P:biological process involved in interaction with host"/>
    <property type="evidence" value="ECO:0007669"/>
    <property type="project" value="TreeGrafter"/>
</dbReference>
<dbReference type="Pfam" id="PF06974">
    <property type="entry name" value="WS_DGAT_C"/>
    <property type="match status" value="1"/>
</dbReference>
<comment type="catalytic activity">
    <reaction evidence="10">
        <text>an acyl-CoA + a 1,2-diacyl-sn-glycerol = a triacyl-sn-glycerol + CoA</text>
        <dbReference type="Rhea" id="RHEA:10868"/>
        <dbReference type="ChEBI" id="CHEBI:17815"/>
        <dbReference type="ChEBI" id="CHEBI:57287"/>
        <dbReference type="ChEBI" id="CHEBI:58342"/>
        <dbReference type="ChEBI" id="CHEBI:64615"/>
        <dbReference type="EC" id="2.3.1.20"/>
    </reaction>
</comment>
<comment type="pathway">
    <text evidence="2">Lipid metabolism.</text>
</comment>
<evidence type="ECO:0000259" key="12">
    <source>
        <dbReference type="Pfam" id="PF03007"/>
    </source>
</evidence>
<dbReference type="PANTHER" id="PTHR31650">
    <property type="entry name" value="O-ACYLTRANSFERASE (WSD1-LIKE) FAMILY PROTEIN"/>
    <property type="match status" value="1"/>
</dbReference>
<dbReference type="InterPro" id="IPR045034">
    <property type="entry name" value="O-acyltransferase_WSD1-like"/>
</dbReference>
<dbReference type="GO" id="GO:0001666">
    <property type="term" value="P:response to hypoxia"/>
    <property type="evidence" value="ECO:0007669"/>
    <property type="project" value="TreeGrafter"/>
</dbReference>
<keyword evidence="15" id="KW-1185">Reference proteome</keyword>
<evidence type="ECO:0000256" key="7">
    <source>
        <dbReference type="ARBA" id="ARBA00022798"/>
    </source>
</evidence>
<evidence type="ECO:0000313" key="14">
    <source>
        <dbReference type="EMBL" id="TFW23014.1"/>
    </source>
</evidence>
<evidence type="ECO:0000256" key="3">
    <source>
        <dbReference type="ARBA" id="ARBA00009587"/>
    </source>
</evidence>
<evidence type="ECO:0000256" key="5">
    <source>
        <dbReference type="ARBA" id="ARBA00022516"/>
    </source>
</evidence>
<dbReference type="GO" id="GO:0071731">
    <property type="term" value="P:response to nitric oxide"/>
    <property type="evidence" value="ECO:0007669"/>
    <property type="project" value="TreeGrafter"/>
</dbReference>
<feature type="domain" description="O-acyltransferase WSD1 C-terminal" evidence="13">
    <location>
        <begin position="310"/>
        <end position="455"/>
    </location>
</feature>
<dbReference type="Proteomes" id="UP000298438">
    <property type="component" value="Unassembled WGS sequence"/>
</dbReference>
<comment type="pathway">
    <text evidence="1">Glycerolipid metabolism; triacylglycerol biosynthesis.</text>
</comment>
<dbReference type="RefSeq" id="WP_135206545.1">
    <property type="nucleotide sequence ID" value="NZ_SPVF01000100.1"/>
</dbReference>
<keyword evidence="7" id="KW-0319">Glycerol metabolism</keyword>
<evidence type="ECO:0000256" key="8">
    <source>
        <dbReference type="ARBA" id="ARBA00023098"/>
    </source>
</evidence>
<evidence type="ECO:0000256" key="6">
    <source>
        <dbReference type="ARBA" id="ARBA00022679"/>
    </source>
</evidence>
<feature type="compositionally biased region" description="Low complexity" evidence="11">
    <location>
        <begin position="609"/>
        <end position="619"/>
    </location>
</feature>
<dbReference type="GO" id="GO:0004144">
    <property type="term" value="F:diacylglycerol O-acyltransferase activity"/>
    <property type="evidence" value="ECO:0007669"/>
    <property type="project" value="UniProtKB-EC"/>
</dbReference>
<protein>
    <recommendedName>
        <fullName evidence="4">diacylglycerol O-acyltransferase</fullName>
        <ecNumber evidence="4">2.3.1.20</ecNumber>
    </recommendedName>
</protein>
<dbReference type="InterPro" id="IPR004255">
    <property type="entry name" value="O-acyltransferase_WSD1_N"/>
</dbReference>
<keyword evidence="5" id="KW-0444">Lipid biosynthesis</keyword>
<evidence type="ECO:0000313" key="15">
    <source>
        <dbReference type="Proteomes" id="UP000298438"/>
    </source>
</evidence>
<comment type="similarity">
    <text evidence="3">Belongs to the long-chain O-acyltransferase family.</text>
</comment>
<evidence type="ECO:0000256" key="11">
    <source>
        <dbReference type="SAM" id="MobiDB-lite"/>
    </source>
</evidence>
<proteinExistence type="inferred from homology"/>
<feature type="compositionally biased region" description="Polar residues" evidence="11">
    <location>
        <begin position="638"/>
        <end position="649"/>
    </location>
</feature>
<feature type="region of interest" description="Disordered" evidence="11">
    <location>
        <begin position="464"/>
        <end position="533"/>
    </location>
</feature>
<keyword evidence="9 14" id="KW-0012">Acyltransferase</keyword>